<name>A0A7J6KHG1_PERCH</name>
<accession>A0A7J6KHG1</accession>
<feature type="non-terminal residue" evidence="1">
    <location>
        <position position="1"/>
    </location>
</feature>
<comment type="caution">
    <text evidence="1">The sequence shown here is derived from an EMBL/GenBank/DDBJ whole genome shotgun (WGS) entry which is preliminary data.</text>
</comment>
<evidence type="ECO:0000313" key="1">
    <source>
        <dbReference type="EMBL" id="KAF4646410.1"/>
    </source>
</evidence>
<dbReference type="Proteomes" id="UP000591131">
    <property type="component" value="Unassembled WGS sequence"/>
</dbReference>
<organism evidence="1 2">
    <name type="scientific">Perkinsus chesapeaki</name>
    <name type="common">Clam parasite</name>
    <name type="synonym">Perkinsus andrewsi</name>
    <dbReference type="NCBI Taxonomy" id="330153"/>
    <lineage>
        <taxon>Eukaryota</taxon>
        <taxon>Sar</taxon>
        <taxon>Alveolata</taxon>
        <taxon>Perkinsozoa</taxon>
        <taxon>Perkinsea</taxon>
        <taxon>Perkinsida</taxon>
        <taxon>Perkinsidae</taxon>
        <taxon>Perkinsus</taxon>
    </lineage>
</organism>
<dbReference type="EMBL" id="JAAPAO010003534">
    <property type="protein sequence ID" value="KAF4646410.1"/>
    <property type="molecule type" value="Genomic_DNA"/>
</dbReference>
<reference evidence="1 2" key="1">
    <citation type="submission" date="2020-04" db="EMBL/GenBank/DDBJ databases">
        <title>Perkinsus chesapeaki whole genome sequence.</title>
        <authorList>
            <person name="Bogema D.R."/>
        </authorList>
    </citation>
    <scope>NUCLEOTIDE SEQUENCE [LARGE SCALE GENOMIC DNA]</scope>
    <source>
        <strain evidence="1">ATCC PRA-425</strain>
    </source>
</reference>
<gene>
    <name evidence="1" type="primary">SMC2_4</name>
    <name evidence="1" type="ORF">FOL47_006368</name>
</gene>
<proteinExistence type="predicted"/>
<evidence type="ECO:0000313" key="2">
    <source>
        <dbReference type="Proteomes" id="UP000591131"/>
    </source>
</evidence>
<protein>
    <submittedName>
        <fullName evidence="1">Structural maintenance of chromosomes protein 2</fullName>
    </submittedName>
</protein>
<sequence length="82" mass="9549">AGGGEQSVNEQLIQAKFDYERAVEDLKTCRDDLVAKRRRRDEIKGSGEKKDWARMMKEKDAVEKKLEEMNEKKAATGYNRDR</sequence>
<dbReference type="AlphaFoldDB" id="A0A7J6KHG1"/>
<keyword evidence="2" id="KW-1185">Reference proteome</keyword>